<reference evidence="4" key="1">
    <citation type="submission" date="2018-05" db="EMBL/GenBank/DDBJ databases">
        <authorList>
            <person name="Lanie J.A."/>
            <person name="Ng W.-L."/>
            <person name="Kazmierczak K.M."/>
            <person name="Andrzejewski T.M."/>
            <person name="Davidsen T.M."/>
            <person name="Wayne K.J."/>
            <person name="Tettelin H."/>
            <person name="Glass J.I."/>
            <person name="Rusch D."/>
            <person name="Podicherti R."/>
            <person name="Tsui H.-C.T."/>
            <person name="Winkler M.E."/>
        </authorList>
    </citation>
    <scope>NUCLEOTIDE SEQUENCE</scope>
</reference>
<dbReference type="GO" id="GO:0003962">
    <property type="term" value="F:cystathionine gamma-synthase activity"/>
    <property type="evidence" value="ECO:0007669"/>
    <property type="project" value="TreeGrafter"/>
</dbReference>
<dbReference type="PROSITE" id="PS00868">
    <property type="entry name" value="CYS_MET_METAB_PP"/>
    <property type="match status" value="1"/>
</dbReference>
<dbReference type="GO" id="GO:0030170">
    <property type="term" value="F:pyridoxal phosphate binding"/>
    <property type="evidence" value="ECO:0007669"/>
    <property type="project" value="InterPro"/>
</dbReference>
<accession>A0A381WGL5</accession>
<keyword evidence="3" id="KW-0663">Pyridoxal phosphate</keyword>
<dbReference type="SUPFAM" id="SSF53383">
    <property type="entry name" value="PLP-dependent transferases"/>
    <property type="match status" value="1"/>
</dbReference>
<dbReference type="Gene3D" id="3.90.1150.10">
    <property type="entry name" value="Aspartate Aminotransferase, domain 1"/>
    <property type="match status" value="1"/>
</dbReference>
<dbReference type="PIRSF" id="PIRSF001434">
    <property type="entry name" value="CGS"/>
    <property type="match status" value="1"/>
</dbReference>
<protein>
    <recommendedName>
        <fullName evidence="5">Cystathionine gamma-synthase</fullName>
    </recommendedName>
</protein>
<evidence type="ECO:0000256" key="1">
    <source>
        <dbReference type="ARBA" id="ARBA00001933"/>
    </source>
</evidence>
<dbReference type="FunFam" id="3.40.640.10:FF:000009">
    <property type="entry name" value="Cystathionine gamma-synthase homolog"/>
    <property type="match status" value="1"/>
</dbReference>
<sequence length="385" mass="41629">MKLETTARFNTRCIHSGQEPDSATGAIITPIYQTSTFVHDELGQHKGFDYSRTNNPTRATVEANIAALEGARSGIAFASGVAAINAVASRLDPGDHVVVDKNIYGGTHRLFEHVLRRYKISFSYVETAIPDNVTAALTSHSKMIYVETPSNPLLGLTDLAAMADLAHSHNTKLVVDNTFASPYVQRPLEHGADLVIHSTTKYLNGHSDSIGGMVLTSNTEDEASLRFIQNTGGAIMGPFDAWLLLRGTKTLALRMRTHSQNGLALAEFLSSHSKVHEVLYPGLPDHPQHALACRQMHGFSGMLSFDVGSLEAATTVCNRARLFSLAVSLGGVESLISHPASMSHASVPRKERLERGIGDGLIRISTGIEDIQDLTEDMHQALDAI</sequence>
<dbReference type="GO" id="GO:0019346">
    <property type="term" value="P:transsulfuration"/>
    <property type="evidence" value="ECO:0007669"/>
    <property type="project" value="InterPro"/>
</dbReference>
<proteinExistence type="inferred from homology"/>
<comment type="similarity">
    <text evidence="2">Belongs to the trans-sulfuration enzymes family.</text>
</comment>
<evidence type="ECO:0000256" key="3">
    <source>
        <dbReference type="ARBA" id="ARBA00022898"/>
    </source>
</evidence>
<evidence type="ECO:0000313" key="4">
    <source>
        <dbReference type="EMBL" id="SVA51624.1"/>
    </source>
</evidence>
<dbReference type="CDD" id="cd00614">
    <property type="entry name" value="CGS_like"/>
    <property type="match status" value="1"/>
</dbReference>
<dbReference type="GO" id="GO:0004123">
    <property type="term" value="F:cystathionine gamma-lyase activity"/>
    <property type="evidence" value="ECO:0007669"/>
    <property type="project" value="TreeGrafter"/>
</dbReference>
<evidence type="ECO:0008006" key="5">
    <source>
        <dbReference type="Google" id="ProtNLM"/>
    </source>
</evidence>
<dbReference type="Gene3D" id="3.40.640.10">
    <property type="entry name" value="Type I PLP-dependent aspartate aminotransferase-like (Major domain)"/>
    <property type="match status" value="1"/>
</dbReference>
<dbReference type="InterPro" id="IPR015424">
    <property type="entry name" value="PyrdxlP-dep_Trfase"/>
</dbReference>
<dbReference type="InterPro" id="IPR054542">
    <property type="entry name" value="Cys_met_metab_PP"/>
</dbReference>
<dbReference type="GO" id="GO:0019343">
    <property type="term" value="P:cysteine biosynthetic process via cystathionine"/>
    <property type="evidence" value="ECO:0007669"/>
    <property type="project" value="TreeGrafter"/>
</dbReference>
<dbReference type="Pfam" id="PF01053">
    <property type="entry name" value="Cys_Met_Meta_PP"/>
    <property type="match status" value="1"/>
</dbReference>
<dbReference type="AlphaFoldDB" id="A0A381WGL5"/>
<dbReference type="PANTHER" id="PTHR11808">
    <property type="entry name" value="TRANS-SULFURATION ENZYME FAMILY MEMBER"/>
    <property type="match status" value="1"/>
</dbReference>
<dbReference type="GO" id="GO:0005737">
    <property type="term" value="C:cytoplasm"/>
    <property type="evidence" value="ECO:0007669"/>
    <property type="project" value="TreeGrafter"/>
</dbReference>
<dbReference type="FunFam" id="3.90.1150.10:FF:000008">
    <property type="entry name" value="Cystathionine gamma-synthase"/>
    <property type="match status" value="1"/>
</dbReference>
<dbReference type="InterPro" id="IPR015422">
    <property type="entry name" value="PyrdxlP-dep_Trfase_small"/>
</dbReference>
<dbReference type="PANTHER" id="PTHR11808:SF15">
    <property type="entry name" value="CYSTATHIONINE GAMMA-LYASE"/>
    <property type="match status" value="1"/>
</dbReference>
<gene>
    <name evidence="4" type="ORF">METZ01_LOCUS104478</name>
</gene>
<name>A0A381WGL5_9ZZZZ</name>
<evidence type="ECO:0000256" key="2">
    <source>
        <dbReference type="ARBA" id="ARBA00009077"/>
    </source>
</evidence>
<dbReference type="InterPro" id="IPR000277">
    <property type="entry name" value="Cys/Met-Metab_PyrdxlP-dep_enz"/>
</dbReference>
<comment type="cofactor">
    <cofactor evidence="1">
        <name>pyridoxal 5'-phosphate</name>
        <dbReference type="ChEBI" id="CHEBI:597326"/>
    </cofactor>
</comment>
<dbReference type="EMBL" id="UINC01011742">
    <property type="protein sequence ID" value="SVA51624.1"/>
    <property type="molecule type" value="Genomic_DNA"/>
</dbReference>
<dbReference type="InterPro" id="IPR015421">
    <property type="entry name" value="PyrdxlP-dep_Trfase_major"/>
</dbReference>
<organism evidence="4">
    <name type="scientific">marine metagenome</name>
    <dbReference type="NCBI Taxonomy" id="408172"/>
    <lineage>
        <taxon>unclassified sequences</taxon>
        <taxon>metagenomes</taxon>
        <taxon>ecological metagenomes</taxon>
    </lineage>
</organism>